<name>F4W7D5_ACREC</name>
<evidence type="ECO:0000313" key="2">
    <source>
        <dbReference type="Proteomes" id="UP000007755"/>
    </source>
</evidence>
<dbReference type="Proteomes" id="UP000007755">
    <property type="component" value="Unassembled WGS sequence"/>
</dbReference>
<reference evidence="1" key="1">
    <citation type="submission" date="2011-02" db="EMBL/GenBank/DDBJ databases">
        <title>The genome of the leaf-cutting ant Acromyrmex echinatior suggests key adaptations to social evolution and fungus farming.</title>
        <authorList>
            <person name="Nygaard S."/>
            <person name="Zhang G."/>
        </authorList>
    </citation>
    <scope>NUCLEOTIDE SEQUENCE</scope>
</reference>
<organism evidence="2">
    <name type="scientific">Acromyrmex echinatior</name>
    <name type="common">Panamanian leafcutter ant</name>
    <name type="synonym">Acromyrmex octospinosus echinatior</name>
    <dbReference type="NCBI Taxonomy" id="103372"/>
    <lineage>
        <taxon>Eukaryota</taxon>
        <taxon>Metazoa</taxon>
        <taxon>Ecdysozoa</taxon>
        <taxon>Arthropoda</taxon>
        <taxon>Hexapoda</taxon>
        <taxon>Insecta</taxon>
        <taxon>Pterygota</taxon>
        <taxon>Neoptera</taxon>
        <taxon>Endopterygota</taxon>
        <taxon>Hymenoptera</taxon>
        <taxon>Apocrita</taxon>
        <taxon>Aculeata</taxon>
        <taxon>Formicoidea</taxon>
        <taxon>Formicidae</taxon>
        <taxon>Myrmicinae</taxon>
        <taxon>Acromyrmex</taxon>
    </lineage>
</organism>
<evidence type="ECO:0000313" key="1">
    <source>
        <dbReference type="EMBL" id="EGI69808.1"/>
    </source>
</evidence>
<sequence length="136" mass="15388">MQWNCSSPNAARYRTVRWLCVWVDECPSEEVVELPKLHRRGSDLTSRRLRDVPRVKRVSTRALAERTNSSSQGERRRRLVLVGPVTVEKVHGVRWNISDIFGMGHRSQRRSGGGGGGHCLNLSPRIEVCLLTCIPS</sequence>
<keyword evidence="2" id="KW-1185">Reference proteome</keyword>
<dbReference type="EMBL" id="GL887844">
    <property type="protein sequence ID" value="EGI69808.1"/>
    <property type="molecule type" value="Genomic_DNA"/>
</dbReference>
<gene>
    <name evidence="1" type="ORF">G5I_01351</name>
</gene>
<dbReference type="AlphaFoldDB" id="F4W7D5"/>
<protein>
    <submittedName>
        <fullName evidence="1">Uncharacterized protein</fullName>
    </submittedName>
</protein>
<proteinExistence type="predicted"/>
<accession>F4W7D5</accession>
<dbReference type="InParanoid" id="F4W7D5"/>